<comment type="caution">
    <text evidence="1">The sequence shown here is derived from an EMBL/GenBank/DDBJ whole genome shotgun (WGS) entry which is preliminary data.</text>
</comment>
<organism evidence="1 2">
    <name type="scientific">Streptomyces malaysiensis</name>
    <dbReference type="NCBI Taxonomy" id="92644"/>
    <lineage>
        <taxon>Bacteria</taxon>
        <taxon>Bacillati</taxon>
        <taxon>Actinomycetota</taxon>
        <taxon>Actinomycetes</taxon>
        <taxon>Kitasatosporales</taxon>
        <taxon>Streptomycetaceae</taxon>
        <taxon>Streptomyces</taxon>
        <taxon>Streptomyces violaceusniger group</taxon>
    </lineage>
</organism>
<evidence type="ECO:0000313" key="1">
    <source>
        <dbReference type="EMBL" id="PNG94043.1"/>
    </source>
</evidence>
<dbReference type="AlphaFoldDB" id="A0A2J7Z190"/>
<proteinExistence type="predicted"/>
<reference evidence="1 2" key="1">
    <citation type="submission" date="2015-09" db="EMBL/GenBank/DDBJ databases">
        <title>Genome sequence, genome mining and natural product profiling of a biocontrol bacterium Streptomyces malaysiensis F913.</title>
        <authorList>
            <person name="Xu Y."/>
            <person name="Wei J."/>
            <person name="Xie J."/>
            <person name="Li T."/>
            <person name="Zhou Z."/>
        </authorList>
    </citation>
    <scope>NUCLEOTIDE SEQUENCE [LARGE SCALE GENOMIC DNA]</scope>
    <source>
        <strain evidence="1 2">F913</strain>
    </source>
</reference>
<sequence length="69" mass="7190">MAELADRLGIALRSPGVSSFLPRSVALLRVRVRIAGCACSHGAPTAVFCPSESVTWVSWAAGACRPPPL</sequence>
<gene>
    <name evidence="1" type="ORF">SMF913_10068</name>
</gene>
<name>A0A2J7Z190_STRMQ</name>
<protein>
    <submittedName>
        <fullName evidence="1">Uncharacterized protein</fullName>
    </submittedName>
</protein>
<keyword evidence="2" id="KW-1185">Reference proteome</keyword>
<accession>A0A2J7Z190</accession>
<evidence type="ECO:0000313" key="2">
    <source>
        <dbReference type="Proteomes" id="UP000236520"/>
    </source>
</evidence>
<dbReference type="Proteomes" id="UP000236520">
    <property type="component" value="Unassembled WGS sequence"/>
</dbReference>
<dbReference type="EMBL" id="LJIW01000001">
    <property type="protein sequence ID" value="PNG94043.1"/>
    <property type="molecule type" value="Genomic_DNA"/>
</dbReference>